<keyword evidence="3" id="KW-1185">Reference proteome</keyword>
<evidence type="ECO:0000313" key="3">
    <source>
        <dbReference type="Proteomes" id="UP000215335"/>
    </source>
</evidence>
<dbReference type="Proteomes" id="UP000215335">
    <property type="component" value="Unassembled WGS sequence"/>
</dbReference>
<organism evidence="2 3">
    <name type="scientific">Trichomalopsis sarcophagae</name>
    <dbReference type="NCBI Taxonomy" id="543379"/>
    <lineage>
        <taxon>Eukaryota</taxon>
        <taxon>Metazoa</taxon>
        <taxon>Ecdysozoa</taxon>
        <taxon>Arthropoda</taxon>
        <taxon>Hexapoda</taxon>
        <taxon>Insecta</taxon>
        <taxon>Pterygota</taxon>
        <taxon>Neoptera</taxon>
        <taxon>Endopterygota</taxon>
        <taxon>Hymenoptera</taxon>
        <taxon>Apocrita</taxon>
        <taxon>Proctotrupomorpha</taxon>
        <taxon>Chalcidoidea</taxon>
        <taxon>Pteromalidae</taxon>
        <taxon>Pteromalinae</taxon>
        <taxon>Trichomalopsis</taxon>
    </lineage>
</organism>
<dbReference type="AlphaFoldDB" id="A0A232FH42"/>
<proteinExistence type="predicted"/>
<protein>
    <submittedName>
        <fullName evidence="2">Uncharacterized protein</fullName>
    </submittedName>
</protein>
<gene>
    <name evidence="2" type="ORF">TSAR_004944</name>
</gene>
<dbReference type="EMBL" id="NNAY01000240">
    <property type="protein sequence ID" value="OXU29778.1"/>
    <property type="molecule type" value="Genomic_DNA"/>
</dbReference>
<reference evidence="2 3" key="1">
    <citation type="journal article" date="2017" name="Curr. Biol.">
        <title>The Evolution of Venom by Co-option of Single-Copy Genes.</title>
        <authorList>
            <person name="Martinson E.O."/>
            <person name="Mrinalini"/>
            <person name="Kelkar Y.D."/>
            <person name="Chang C.H."/>
            <person name="Werren J.H."/>
        </authorList>
    </citation>
    <scope>NUCLEOTIDE SEQUENCE [LARGE SCALE GENOMIC DNA]</scope>
    <source>
        <strain evidence="2 3">Alberta</strain>
        <tissue evidence="2">Whole body</tissue>
    </source>
</reference>
<evidence type="ECO:0000256" key="1">
    <source>
        <dbReference type="SAM" id="MobiDB-lite"/>
    </source>
</evidence>
<comment type="caution">
    <text evidence="2">The sequence shown here is derived from an EMBL/GenBank/DDBJ whole genome shotgun (WGS) entry which is preliminary data.</text>
</comment>
<accession>A0A232FH42</accession>
<evidence type="ECO:0000313" key="2">
    <source>
        <dbReference type="EMBL" id="OXU29778.1"/>
    </source>
</evidence>
<sequence>MDWALPPKPQISQRSSERTKRRPVPQLLLVLHSAHVSRISVERHTLCGVQATPASGCNSISKTDSPLSRHRRTLERLKIVRRFGSIMMMILCEILEAMRSLFEKIDDVSLTETFQLFSAIKSSSYTGKKRNNRTKVYIPPNSSHTRCPIRCFI</sequence>
<name>A0A232FH42_9HYME</name>
<feature type="region of interest" description="Disordered" evidence="1">
    <location>
        <begin position="1"/>
        <end position="20"/>
    </location>
</feature>